<dbReference type="AlphaFoldDB" id="U9T9M1"/>
<keyword evidence="4" id="KW-1185">Reference proteome</keyword>
<organism evidence="2">
    <name type="scientific">Rhizophagus irregularis (strain DAOM 181602 / DAOM 197198 / MUCL 43194)</name>
    <name type="common">Arbuscular mycorrhizal fungus</name>
    <name type="synonym">Glomus intraradices</name>
    <dbReference type="NCBI Taxonomy" id="747089"/>
    <lineage>
        <taxon>Eukaryota</taxon>
        <taxon>Fungi</taxon>
        <taxon>Fungi incertae sedis</taxon>
        <taxon>Mucoromycota</taxon>
        <taxon>Glomeromycotina</taxon>
        <taxon>Glomeromycetes</taxon>
        <taxon>Glomerales</taxon>
        <taxon>Glomeraceae</taxon>
        <taxon>Rhizophagus</taxon>
    </lineage>
</organism>
<protein>
    <submittedName>
        <fullName evidence="2">Uncharacterized protein</fullName>
    </submittedName>
</protein>
<feature type="region of interest" description="Disordered" evidence="1">
    <location>
        <begin position="1"/>
        <end position="24"/>
    </location>
</feature>
<dbReference type="VEuPathDB" id="FungiDB:RhiirFUN_020099"/>
<sequence>MPYDKTRNNQSVQKAPYVHPPRTRKHIPYHCQECKGKLIDPRMKKKHDSHFTNRIIPQRGYTNLTETPNDNHSPINLISFPKIVMNINNEEDHEENLQKESYQFLVKRASILGVQKNNRMSTFTTLEVINELLSDDDNVSEDERRELEDSSVVDEDITSESDEDCQVDFSTLEIEID</sequence>
<dbReference type="EMBL" id="KI293829">
    <property type="protein sequence ID" value="ESA04889.1"/>
    <property type="molecule type" value="Genomic_DNA"/>
</dbReference>
<evidence type="ECO:0000313" key="3">
    <source>
        <dbReference type="EMBL" id="POG62284.1"/>
    </source>
</evidence>
<accession>U9T9M1</accession>
<dbReference type="EMBL" id="AUPC02000307">
    <property type="protein sequence ID" value="POG62284.1"/>
    <property type="molecule type" value="Genomic_DNA"/>
</dbReference>
<evidence type="ECO:0000313" key="4">
    <source>
        <dbReference type="Proteomes" id="UP000018888"/>
    </source>
</evidence>
<gene>
    <name evidence="3" type="ORF">GLOIN_2v1485589</name>
    <name evidence="2" type="ORF">GLOINDRAFT_36291</name>
</gene>
<reference evidence="2" key="2">
    <citation type="submission" date="2013-07" db="EMBL/GenBank/DDBJ databases">
        <title>The genome of an arbuscular mycorrhizal fungus provides insights into the evolution of the oldest plant symbiosis.</title>
        <authorList>
            <consortium name="DOE Joint Genome Institute"/>
            <person name="Tisserant E."/>
            <person name="Malbreil M."/>
            <person name="Kuo A."/>
            <person name="Kohler A."/>
            <person name="Symeonidi A."/>
            <person name="Balestrini R."/>
            <person name="Charron P."/>
            <person name="Duensing N."/>
            <person name="Frei-dit-Frey N."/>
            <person name="Gianinazzi-Pearson V."/>
            <person name="Gilbert B."/>
            <person name="Handa Y."/>
            <person name="Hijri M."/>
            <person name="Kaul R."/>
            <person name="Kawaguchi M."/>
            <person name="Krajinski F."/>
            <person name="Lammers P."/>
            <person name="Lapierre D."/>
            <person name="Masclaux F.G."/>
            <person name="Murat C."/>
            <person name="Morin E."/>
            <person name="Ndikumana S."/>
            <person name="Pagni M."/>
            <person name="Petitpierre D."/>
            <person name="Requena N."/>
            <person name="Rosikiewicz P."/>
            <person name="Riley R."/>
            <person name="Saito K."/>
            <person name="San Clemente H."/>
            <person name="Shapiro H."/>
            <person name="van Tuinen D."/>
            <person name="Becard G."/>
            <person name="Bonfante P."/>
            <person name="Paszkowski U."/>
            <person name="Shachar-Hill Y."/>
            <person name="Young J.P."/>
            <person name="Sanders I.R."/>
            <person name="Henrissat B."/>
            <person name="Rensing S.A."/>
            <person name="Grigoriev I.V."/>
            <person name="Corradi N."/>
            <person name="Roux C."/>
            <person name="Martin F."/>
        </authorList>
    </citation>
    <scope>NUCLEOTIDE SEQUENCE</scope>
    <source>
        <strain evidence="2">DAOM 197198</strain>
    </source>
</reference>
<evidence type="ECO:0000313" key="2">
    <source>
        <dbReference type="EMBL" id="ESA04889.1"/>
    </source>
</evidence>
<feature type="region of interest" description="Disordered" evidence="1">
    <location>
        <begin position="138"/>
        <end position="164"/>
    </location>
</feature>
<name>U9T9M1_RHIID</name>
<proteinExistence type="predicted"/>
<reference evidence="3 4" key="1">
    <citation type="journal article" date="2013" name="Proc. Natl. Acad. Sci. U.S.A.">
        <title>Genome of an arbuscular mycorrhizal fungus provides insight into the oldest plant symbiosis.</title>
        <authorList>
            <person name="Tisserant E."/>
            <person name="Malbreil M."/>
            <person name="Kuo A."/>
            <person name="Kohler A."/>
            <person name="Symeonidi A."/>
            <person name="Balestrini R."/>
            <person name="Charron P."/>
            <person name="Duensing N."/>
            <person name="Frei Dit Frey N."/>
            <person name="Gianinazzi-Pearson V."/>
            <person name="Gilbert L.B."/>
            <person name="Handa Y."/>
            <person name="Herr J.R."/>
            <person name="Hijri M."/>
            <person name="Koul R."/>
            <person name="Kawaguchi M."/>
            <person name="Krajinski F."/>
            <person name="Lammers P.J."/>
            <person name="Masclaux F.G."/>
            <person name="Murat C."/>
            <person name="Morin E."/>
            <person name="Ndikumana S."/>
            <person name="Pagni M."/>
            <person name="Petitpierre D."/>
            <person name="Requena N."/>
            <person name="Rosikiewicz P."/>
            <person name="Riley R."/>
            <person name="Saito K."/>
            <person name="San Clemente H."/>
            <person name="Shapiro H."/>
            <person name="van Tuinen D."/>
            <person name="Becard G."/>
            <person name="Bonfante P."/>
            <person name="Paszkowski U."/>
            <person name="Shachar-Hill Y.Y."/>
            <person name="Tuskan G.A."/>
            <person name="Young P.W."/>
            <person name="Sanders I.R."/>
            <person name="Henrissat B."/>
            <person name="Rensing S.A."/>
            <person name="Grigoriev I.V."/>
            <person name="Corradi N."/>
            <person name="Roux C."/>
            <person name="Martin F."/>
        </authorList>
    </citation>
    <scope>NUCLEOTIDE SEQUENCE [LARGE SCALE GENOMIC DNA]</scope>
    <source>
        <strain evidence="4">DAOM 181602 / DAOM 197198 / MUCL 43194</strain>
        <strain evidence="3">DAOM 197198</strain>
    </source>
</reference>
<evidence type="ECO:0000256" key="1">
    <source>
        <dbReference type="SAM" id="MobiDB-lite"/>
    </source>
</evidence>
<feature type="compositionally biased region" description="Acidic residues" evidence="1">
    <location>
        <begin position="149"/>
        <end position="164"/>
    </location>
</feature>
<dbReference type="Proteomes" id="UP000018888">
    <property type="component" value="Unassembled WGS sequence"/>
</dbReference>
<reference evidence="3 4" key="3">
    <citation type="journal article" date="2018" name="New Phytol.">
        <title>High intraspecific genome diversity in the model arbuscular mycorrhizal symbiont Rhizophagus irregularis.</title>
        <authorList>
            <person name="Chen E.C.H."/>
            <person name="Morin E."/>
            <person name="Beaudet D."/>
            <person name="Noel J."/>
            <person name="Yildirir G."/>
            <person name="Ndikumana S."/>
            <person name="Charron P."/>
            <person name="St-Onge C."/>
            <person name="Giorgi J."/>
            <person name="Kruger M."/>
            <person name="Marton T."/>
            <person name="Ropars J."/>
            <person name="Grigoriev I.V."/>
            <person name="Hainaut M."/>
            <person name="Henrissat B."/>
            <person name="Roux C."/>
            <person name="Martin F."/>
            <person name="Corradi N."/>
        </authorList>
    </citation>
    <scope>NUCLEOTIDE SEQUENCE [LARGE SCALE GENOMIC DNA]</scope>
    <source>
        <strain evidence="4">DAOM 181602 / DAOM 197198 / MUCL 43194</strain>
        <strain evidence="3">DAOM 197198</strain>
    </source>
</reference>
<dbReference type="HOGENOM" id="CLU_1543766_0_0_1"/>